<keyword evidence="3" id="KW-1185">Reference proteome</keyword>
<protein>
    <submittedName>
        <fullName evidence="4">Miff domain-containing protein</fullName>
    </submittedName>
</protein>
<reference evidence="2 3" key="2">
    <citation type="submission" date="2018-11" db="EMBL/GenBank/DDBJ databases">
        <authorList>
            <consortium name="Pathogen Informatics"/>
        </authorList>
    </citation>
    <scope>NUCLEOTIDE SEQUENCE [LARGE SCALE GENOMIC DNA]</scope>
</reference>
<evidence type="ECO:0000256" key="1">
    <source>
        <dbReference type="SAM" id="Coils"/>
    </source>
</evidence>
<dbReference type="EMBL" id="UZAM01009504">
    <property type="protein sequence ID" value="VDP09277.1"/>
    <property type="molecule type" value="Genomic_DNA"/>
</dbReference>
<dbReference type="Proteomes" id="UP000270296">
    <property type="component" value="Unassembled WGS sequence"/>
</dbReference>
<gene>
    <name evidence="2" type="ORF">SBAD_LOCUS6124</name>
</gene>
<keyword evidence="1" id="KW-0175">Coiled coil</keyword>
<proteinExistence type="predicted"/>
<sequence>MSLLACQSLLIRLPVQCADSFQAKWFTVTSHDGFEVLQMIILFRCNIMPLFTLFVGRGGRRHSLLASRTHTTVGAAVVPLILRIVRQAVSQMKRVMRLKTAPRCVKNVQHLKAYRIASSTVRKRNNTPTDRITRLWHGPDSASLLRVSFSVSWDDWQTASRQSETVADIRIKDYRSRLATSMGGDQATEEQEPNYFLELMPQQIRRERLIFVPTASDATVSAEVDISDKFALRDEPNQSSAELGFINDSVPSDEPESMWDVSNSEVDVDETIKQIKREQRNARLQLQRLKHQLKSESKASSRPLNLAAVRL</sequence>
<dbReference type="AlphaFoldDB" id="A0A183IR77"/>
<accession>A0A183IR77</accession>
<evidence type="ECO:0000313" key="2">
    <source>
        <dbReference type="EMBL" id="VDP09277.1"/>
    </source>
</evidence>
<dbReference type="WBParaSite" id="SBAD_0000636201-mRNA-1">
    <property type="protein sequence ID" value="SBAD_0000636201-mRNA-1"/>
    <property type="gene ID" value="SBAD_0000636201"/>
</dbReference>
<organism evidence="4">
    <name type="scientific">Soboliphyme baturini</name>
    <dbReference type="NCBI Taxonomy" id="241478"/>
    <lineage>
        <taxon>Eukaryota</taxon>
        <taxon>Metazoa</taxon>
        <taxon>Ecdysozoa</taxon>
        <taxon>Nematoda</taxon>
        <taxon>Enoplea</taxon>
        <taxon>Dorylaimia</taxon>
        <taxon>Dioctophymatida</taxon>
        <taxon>Dioctophymatoidea</taxon>
        <taxon>Soboliphymatidae</taxon>
        <taxon>Soboliphyme</taxon>
    </lineage>
</organism>
<reference evidence="4" key="1">
    <citation type="submission" date="2016-06" db="UniProtKB">
        <authorList>
            <consortium name="WormBaseParasite"/>
        </authorList>
    </citation>
    <scope>IDENTIFICATION</scope>
</reference>
<evidence type="ECO:0000313" key="3">
    <source>
        <dbReference type="Proteomes" id="UP000270296"/>
    </source>
</evidence>
<name>A0A183IR77_9BILA</name>
<evidence type="ECO:0000313" key="4">
    <source>
        <dbReference type="WBParaSite" id="SBAD_0000636201-mRNA-1"/>
    </source>
</evidence>
<feature type="coiled-coil region" evidence="1">
    <location>
        <begin position="272"/>
        <end position="299"/>
    </location>
</feature>